<evidence type="ECO:0000313" key="3">
    <source>
        <dbReference type="Proteomes" id="UP000823775"/>
    </source>
</evidence>
<name>A0ABS8UP79_DATST</name>
<protein>
    <submittedName>
        <fullName evidence="2">Uncharacterized protein</fullName>
    </submittedName>
</protein>
<comment type="caution">
    <text evidence="2">The sequence shown here is derived from an EMBL/GenBank/DDBJ whole genome shotgun (WGS) entry which is preliminary data.</text>
</comment>
<keyword evidence="1" id="KW-0175">Coiled coil</keyword>
<dbReference type="EMBL" id="JACEIK010002240">
    <property type="protein sequence ID" value="MCD9559910.1"/>
    <property type="molecule type" value="Genomic_DNA"/>
</dbReference>
<accession>A0ABS8UP79</accession>
<sequence>MAYMMHRQGWRMEQHGEPMPWRYGLCCAKAVLGGQINLPQKEMTEAQRTEAELLAEESQLAKAEHLAEEAQLAEAARRAKPSNFTTALVERNR</sequence>
<keyword evidence="3" id="KW-1185">Reference proteome</keyword>
<feature type="coiled-coil region" evidence="1">
    <location>
        <begin position="46"/>
        <end position="73"/>
    </location>
</feature>
<reference evidence="2 3" key="1">
    <citation type="journal article" date="2021" name="BMC Genomics">
        <title>Datura genome reveals duplications of psychoactive alkaloid biosynthetic genes and high mutation rate following tissue culture.</title>
        <authorList>
            <person name="Rajewski A."/>
            <person name="Carter-House D."/>
            <person name="Stajich J."/>
            <person name="Litt A."/>
        </authorList>
    </citation>
    <scope>NUCLEOTIDE SEQUENCE [LARGE SCALE GENOMIC DNA]</scope>
    <source>
        <strain evidence="2">AR-01</strain>
    </source>
</reference>
<evidence type="ECO:0000313" key="2">
    <source>
        <dbReference type="EMBL" id="MCD9559910.1"/>
    </source>
</evidence>
<gene>
    <name evidence="2" type="ORF">HAX54_018286</name>
</gene>
<organism evidence="2 3">
    <name type="scientific">Datura stramonium</name>
    <name type="common">Jimsonweed</name>
    <name type="synonym">Common thornapple</name>
    <dbReference type="NCBI Taxonomy" id="4076"/>
    <lineage>
        <taxon>Eukaryota</taxon>
        <taxon>Viridiplantae</taxon>
        <taxon>Streptophyta</taxon>
        <taxon>Embryophyta</taxon>
        <taxon>Tracheophyta</taxon>
        <taxon>Spermatophyta</taxon>
        <taxon>Magnoliopsida</taxon>
        <taxon>eudicotyledons</taxon>
        <taxon>Gunneridae</taxon>
        <taxon>Pentapetalae</taxon>
        <taxon>asterids</taxon>
        <taxon>lamiids</taxon>
        <taxon>Solanales</taxon>
        <taxon>Solanaceae</taxon>
        <taxon>Solanoideae</taxon>
        <taxon>Datureae</taxon>
        <taxon>Datura</taxon>
    </lineage>
</organism>
<evidence type="ECO:0000256" key="1">
    <source>
        <dbReference type="SAM" id="Coils"/>
    </source>
</evidence>
<proteinExistence type="predicted"/>
<dbReference type="Proteomes" id="UP000823775">
    <property type="component" value="Unassembled WGS sequence"/>
</dbReference>